<feature type="signal peptide" evidence="1">
    <location>
        <begin position="1"/>
        <end position="21"/>
    </location>
</feature>
<accession>A0A379EX78</accession>
<dbReference type="RefSeq" id="WP_115323450.1">
    <property type="nucleotide sequence ID" value="NZ_BQFX01000028.1"/>
</dbReference>
<organism evidence="2 3">
    <name type="scientific">Pasteurella canis</name>
    <dbReference type="NCBI Taxonomy" id="753"/>
    <lineage>
        <taxon>Bacteria</taxon>
        <taxon>Pseudomonadati</taxon>
        <taxon>Pseudomonadota</taxon>
        <taxon>Gammaproteobacteria</taxon>
        <taxon>Pasteurellales</taxon>
        <taxon>Pasteurellaceae</taxon>
        <taxon>Pasteurella</taxon>
    </lineage>
</organism>
<name>A0A379EX78_9PAST</name>
<dbReference type="Proteomes" id="UP000254704">
    <property type="component" value="Unassembled WGS sequence"/>
</dbReference>
<evidence type="ECO:0000313" key="2">
    <source>
        <dbReference type="EMBL" id="SUC10985.1"/>
    </source>
</evidence>
<keyword evidence="1" id="KW-0732">Signal</keyword>
<proteinExistence type="predicted"/>
<dbReference type="AlphaFoldDB" id="A0A379EX78"/>
<evidence type="ECO:0000256" key="1">
    <source>
        <dbReference type="SAM" id="SignalP"/>
    </source>
</evidence>
<protein>
    <submittedName>
        <fullName evidence="2">Putative lipoprotein</fullName>
    </submittedName>
</protein>
<sequence>MKSHKILSLSALISCAILLSACQTLPSTLTFTPPAPTASMTINQSAIVFVTVRDSRPQTEVSSYVTDGKLIKLSATPSVTQLFQQVEQQDLISKGFRIGTSQNSNAAVTVDVRKFYANVEQGNLRYNIDSKVEVTIHVQGARGQFSKNINANRTYAGAFSAKNPEIQKILGETFNEVVKSIYSDREIANAINAVSAP</sequence>
<feature type="chain" id="PRO_5016582253" evidence="1">
    <location>
        <begin position="22"/>
        <end position="197"/>
    </location>
</feature>
<keyword evidence="2" id="KW-0449">Lipoprotein</keyword>
<dbReference type="InterPro" id="IPR005619">
    <property type="entry name" value="Uncharacterised_YajG"/>
</dbReference>
<dbReference type="EMBL" id="UGTV01000015">
    <property type="protein sequence ID" value="SUC10985.1"/>
    <property type="molecule type" value="Genomic_DNA"/>
</dbReference>
<evidence type="ECO:0000313" key="3">
    <source>
        <dbReference type="Proteomes" id="UP000254704"/>
    </source>
</evidence>
<dbReference type="Pfam" id="PF03923">
    <property type="entry name" value="Lipoprotein_16"/>
    <property type="match status" value="1"/>
</dbReference>
<reference evidence="2 3" key="1">
    <citation type="submission" date="2018-06" db="EMBL/GenBank/DDBJ databases">
        <authorList>
            <consortium name="Pathogen Informatics"/>
            <person name="Doyle S."/>
        </authorList>
    </citation>
    <scope>NUCLEOTIDE SEQUENCE [LARGE SCALE GENOMIC DNA]</scope>
    <source>
        <strain evidence="2 3">NCTC11621</strain>
    </source>
</reference>
<dbReference type="PROSITE" id="PS51257">
    <property type="entry name" value="PROKAR_LIPOPROTEIN"/>
    <property type="match status" value="1"/>
</dbReference>
<gene>
    <name evidence="2" type="ORF">NCTC11621_02067</name>
</gene>